<name>A0A0S2F7J7_LYSAN</name>
<dbReference type="AlphaFoldDB" id="A0A0S2F7J7"/>
<dbReference type="RefSeq" id="WP_057917110.1">
    <property type="nucleotide sequence ID" value="NZ_CP011129.1"/>
</dbReference>
<keyword evidence="1" id="KW-1133">Transmembrane helix</keyword>
<dbReference type="KEGG" id="lab:LA76x_1370"/>
<dbReference type="InterPro" id="IPR014719">
    <property type="entry name" value="Ribosomal_bL12_C/ClpS-like"/>
</dbReference>
<dbReference type="PATRIC" id="fig|84531.8.peg.1402"/>
<protein>
    <submittedName>
        <fullName evidence="2">Ribosomal L7/L12 C-terminal domain protein</fullName>
    </submittedName>
</protein>
<reference evidence="2 3" key="1">
    <citation type="journal article" date="2015" name="BMC Genomics">
        <title>Comparative genomics and metabolic profiling of the genus Lysobacter.</title>
        <authorList>
            <person name="de Bruijn I."/>
            <person name="Cheng X."/>
            <person name="de Jager V."/>
            <person name="Exposito R.G."/>
            <person name="Watrous J."/>
            <person name="Patel N."/>
            <person name="Postma J."/>
            <person name="Dorrestein P.C."/>
            <person name="Kobayashi D."/>
            <person name="Raaijmakers J.M."/>
        </authorList>
    </citation>
    <scope>NUCLEOTIDE SEQUENCE [LARGE SCALE GENOMIC DNA]</scope>
    <source>
        <strain evidence="2 3">76</strain>
    </source>
</reference>
<evidence type="ECO:0000313" key="3">
    <source>
        <dbReference type="Proteomes" id="UP000060787"/>
    </source>
</evidence>
<dbReference type="Gene3D" id="3.30.1390.10">
    <property type="match status" value="2"/>
</dbReference>
<sequence length="278" mass="29998">MTDHRTPFVPPQAATLLKSGRKIEAIKLVLDANPGLGLREAKDAVERYERQPADAMHAPPMPAEAEATPHGFPAQAEQALRSGNKIKAIKLVLDANPGLGLREAKDMVERYEGQRAHATHAPPMPAEAEATPHGFPAQAELALRSGNKIEAVKIVRALYKLDLHEALARVDAHLLGQHTDASTTGVGAGRADLPADVAMALLRGDRVGALELLEKTHGLANAEAIRRVLDHERQRSKRGLSGRVDGTVRPGDSNAGMLWWALLIAVAAVTLWYLVFRN</sequence>
<keyword evidence="3" id="KW-1185">Reference proteome</keyword>
<accession>A0A0S2F7J7</accession>
<evidence type="ECO:0000313" key="2">
    <source>
        <dbReference type="EMBL" id="ALN79527.1"/>
    </source>
</evidence>
<dbReference type="STRING" id="84531.LA76x_1370"/>
<keyword evidence="1" id="KW-0472">Membrane</keyword>
<dbReference type="EMBL" id="CP011129">
    <property type="protein sequence ID" value="ALN79527.1"/>
    <property type="molecule type" value="Genomic_DNA"/>
</dbReference>
<feature type="transmembrane region" description="Helical" evidence="1">
    <location>
        <begin position="257"/>
        <end position="276"/>
    </location>
</feature>
<keyword evidence="1" id="KW-0812">Transmembrane</keyword>
<proteinExistence type="predicted"/>
<organism evidence="2 3">
    <name type="scientific">Lysobacter antibioticus</name>
    <dbReference type="NCBI Taxonomy" id="84531"/>
    <lineage>
        <taxon>Bacteria</taxon>
        <taxon>Pseudomonadati</taxon>
        <taxon>Pseudomonadota</taxon>
        <taxon>Gammaproteobacteria</taxon>
        <taxon>Lysobacterales</taxon>
        <taxon>Lysobacteraceae</taxon>
        <taxon>Lysobacter</taxon>
    </lineage>
</organism>
<gene>
    <name evidence="2" type="ORF">LA76x_1370</name>
</gene>
<evidence type="ECO:0000256" key="1">
    <source>
        <dbReference type="SAM" id="Phobius"/>
    </source>
</evidence>
<dbReference type="Proteomes" id="UP000060787">
    <property type="component" value="Chromosome"/>
</dbReference>